<proteinExistence type="predicted"/>
<evidence type="ECO:0000256" key="1">
    <source>
        <dbReference type="SAM" id="Coils"/>
    </source>
</evidence>
<dbReference type="Gene3D" id="3.30.40.10">
    <property type="entry name" value="Zinc/RING finger domain, C3HC4 (zinc finger)"/>
    <property type="match status" value="1"/>
</dbReference>
<feature type="region of interest" description="Disordered" evidence="2">
    <location>
        <begin position="1433"/>
        <end position="1463"/>
    </location>
</feature>
<dbReference type="GO" id="GO:0016567">
    <property type="term" value="P:protein ubiquitination"/>
    <property type="evidence" value="ECO:0007669"/>
    <property type="project" value="InterPro"/>
</dbReference>
<feature type="compositionally biased region" description="Low complexity" evidence="2">
    <location>
        <begin position="1553"/>
        <end position="1576"/>
    </location>
</feature>
<feature type="region of interest" description="Disordered" evidence="2">
    <location>
        <begin position="1534"/>
        <end position="1587"/>
    </location>
</feature>
<feature type="compositionally biased region" description="Pro residues" evidence="2">
    <location>
        <begin position="1453"/>
        <end position="1463"/>
    </location>
</feature>
<dbReference type="GO" id="GO:0004842">
    <property type="term" value="F:ubiquitin-protein transferase activity"/>
    <property type="evidence" value="ECO:0007669"/>
    <property type="project" value="InterPro"/>
</dbReference>
<feature type="compositionally biased region" description="Basic and acidic residues" evidence="2">
    <location>
        <begin position="1167"/>
        <end position="1188"/>
    </location>
</feature>
<name>A0A7S3RUI5_EMIHU</name>
<feature type="compositionally biased region" description="Basic and acidic residues" evidence="2">
    <location>
        <begin position="1079"/>
        <end position="1126"/>
    </location>
</feature>
<feature type="compositionally biased region" description="Low complexity" evidence="2">
    <location>
        <begin position="1441"/>
        <end position="1452"/>
    </location>
</feature>
<evidence type="ECO:0000256" key="2">
    <source>
        <dbReference type="SAM" id="MobiDB-lite"/>
    </source>
</evidence>
<dbReference type="EMBL" id="HBIR01010614">
    <property type="protein sequence ID" value="CAE0534273.1"/>
    <property type="molecule type" value="Transcribed_RNA"/>
</dbReference>
<dbReference type="PANTHER" id="PTHR46573:SF1">
    <property type="entry name" value="WD REPEAT, SAM AND U-BOX DOMAIN-CONTAINING PROTEIN 1"/>
    <property type="match status" value="1"/>
</dbReference>
<dbReference type="InterPro" id="IPR052085">
    <property type="entry name" value="WD-SAM-U-box"/>
</dbReference>
<dbReference type="PROSITE" id="PS51698">
    <property type="entry name" value="U_BOX"/>
    <property type="match status" value="1"/>
</dbReference>
<organism evidence="4">
    <name type="scientific">Emiliania huxleyi</name>
    <name type="common">Coccolithophore</name>
    <name type="synonym">Pontosphaera huxleyi</name>
    <dbReference type="NCBI Taxonomy" id="2903"/>
    <lineage>
        <taxon>Eukaryota</taxon>
        <taxon>Haptista</taxon>
        <taxon>Haptophyta</taxon>
        <taxon>Prymnesiophyceae</taxon>
        <taxon>Isochrysidales</taxon>
        <taxon>Noelaerhabdaceae</taxon>
        <taxon>Emiliania</taxon>
    </lineage>
</organism>
<feature type="coiled-coil region" evidence="1">
    <location>
        <begin position="432"/>
        <end position="459"/>
    </location>
</feature>
<gene>
    <name evidence="4" type="ORF">EHUX00137_LOCUS7566</name>
</gene>
<dbReference type="PANTHER" id="PTHR46573">
    <property type="entry name" value="WD REPEAT, SAM AND U-BOX DOMAIN-CONTAINING PROTEIN 1"/>
    <property type="match status" value="1"/>
</dbReference>
<dbReference type="Pfam" id="PF04564">
    <property type="entry name" value="U-box"/>
    <property type="match status" value="1"/>
</dbReference>
<protein>
    <recommendedName>
        <fullName evidence="3">U-box domain-containing protein</fullName>
    </recommendedName>
</protein>
<dbReference type="InterPro" id="IPR003613">
    <property type="entry name" value="Ubox_domain"/>
</dbReference>
<dbReference type="InterPro" id="IPR013083">
    <property type="entry name" value="Znf_RING/FYVE/PHD"/>
</dbReference>
<feature type="domain" description="U-box" evidence="3">
    <location>
        <begin position="1464"/>
        <end position="1542"/>
    </location>
</feature>
<sequence length="1639" mass="176615">MSDAQAKLVLYRSYLGTVQRFHDSSTRALGGYARVVDVVLNGDEVELRIETLHSAEPSGESWIEEEPDECAAHLCESAASDIAAAILPDAAASTAAPAGVLSTVLAVLGQQPATILGQPASTVMSASFVLKAGLRRLGESLARSAREEGGRAAMLRIKERAQRRGAEEAWRVRAKYKPGDPDGIDGADRARAKAEEAAQKEQAASIARIGLFADTTAAAALLKPVSQVLSRGLDASAVPRVLETLRRRLAAAWHASESSLISRLTSIETTTASLDEALAAPWSDGRAALTRLRDALARLLQRDVDSEWQAACDEALEECRDLATSEPRQIDGRLRALEERLLSLAREACALLPEWKRLRAEERTRENFRALRTDVAAHTRIADGDVEEAAAQLVAEVRAAARAVPELYEQAMDAAIDEVKQNPAHASYSRNLSQLVREKAGILKQCKEARDELAEAAVETAKARLAVWREEAIAAVSAVQRTAREGQAGGGGASSDELRRALRQLPSGAEGSLVQALIASAGDDAAASISKLVERRVDDLLASFGDALCKGGRHTCVLCGDAGAALGKASVSHFPAGFCGWASGVCDAQACECWGKGKQRAVKLGDVALQPLPAFQFLGLREDASAAAVSKSLRSAMRQHHADRAGGTAAGWAACEEVGRCLRQDAARSAYLEGRGHEYFVKHYGDDPAEQLAKIKKEHESALTEHRARLAGANRAQQSSSIRPEGPRRIEDKTLLPTRLPKTSARQYSIEHEEWVDGKNFPSVRTRVDWASRLIDSMLEKGCYYELEVASVLGPRSASPPDSSYVRRYKGLQTHFELSLCDESAAPRTFHLRVRARAADGSFASEWSEPQSVVVSELDQLRDWASEEMLKQLKSLAKRATDAQTAFKQQHFSFPFARLVDDLQAAVLEANADNFQGSSVLLPGRLLKKKRRLCLVYTRDISAEWHARLGKALADTQELQRAAEAEVAAQKAVARWGHGWRGRADALKESAIRQYSGCVGAGRDDDGVQALRDAAAELDDWRTGIRTGSAPEDVRSPEIRAACVQPASCSHGAHSAVLNYLIKCKRELEARIETVAARRRQEAERQRKEEERRRKAERQREAAESARLRLEEQQREESLAALERSRSKAARRAPQGGLTAEQTADGERRRAAALEEIEAMAWQPPGRVEHPKEPKAEATKVEERAVDARGKGKGAKLCSTHRAVLVDSGRAIASGAVSQAAVHAALEEYGRVWLMQQMGSKWVVTFRAASAASSFIASGALVVEGAPRPFKAEHFHVVGKKNSADEDRLRTLLVKMEHPSRLGSMQIEDCREPSAPVAAGTSLDWSIRLTNRGRQPRTLLSVELPYQPADAAVCFSLKGTPQSKGKPVQLSQTFSHTQAVRLVSRPGAAGVFRTRLVFNFSTCVLEHEVAVEVGDAAPPRSLAATAAAAAEARPLPEEARGAPSSAAAATAPVPVPEPVPVEPSHPEELICPLTHELFVDPVTTPYGHAYERKSILEHIRLNGGPAGAPDPLTGRILNESMLTSSFTLRGLAYSQRRQPSSAPAARPTEVSQAPPAGATAAAEPPRPQPEAASSSAPPAPAPAQEGLVPKVKRIKDVLELEATLSLPAAIRTANELMGLPATGSLVAQATALLEALGIS</sequence>
<reference evidence="4" key="1">
    <citation type="submission" date="2021-01" db="EMBL/GenBank/DDBJ databases">
        <authorList>
            <person name="Corre E."/>
            <person name="Pelletier E."/>
            <person name="Niang G."/>
            <person name="Scheremetjew M."/>
            <person name="Finn R."/>
            <person name="Kale V."/>
            <person name="Holt S."/>
            <person name="Cochrane G."/>
            <person name="Meng A."/>
            <person name="Brown T."/>
            <person name="Cohen L."/>
        </authorList>
    </citation>
    <scope>NUCLEOTIDE SEQUENCE</scope>
    <source>
        <strain evidence="4">379</strain>
    </source>
</reference>
<feature type="region of interest" description="Disordered" evidence="2">
    <location>
        <begin position="1165"/>
        <end position="1188"/>
    </location>
</feature>
<keyword evidence="1" id="KW-0175">Coiled coil</keyword>
<feature type="region of interest" description="Disordered" evidence="2">
    <location>
        <begin position="1079"/>
        <end position="1150"/>
    </location>
</feature>
<evidence type="ECO:0000313" key="4">
    <source>
        <dbReference type="EMBL" id="CAE0534273.1"/>
    </source>
</evidence>
<feature type="coiled-coil region" evidence="1">
    <location>
        <begin position="689"/>
        <end position="716"/>
    </location>
</feature>
<dbReference type="SMART" id="SM00504">
    <property type="entry name" value="Ubox"/>
    <property type="match status" value="1"/>
</dbReference>
<dbReference type="SUPFAM" id="SSF57850">
    <property type="entry name" value="RING/U-box"/>
    <property type="match status" value="1"/>
</dbReference>
<accession>A0A7S3RUI5</accession>
<evidence type="ECO:0000259" key="3">
    <source>
        <dbReference type="PROSITE" id="PS51698"/>
    </source>
</evidence>